<gene>
    <name evidence="1" type="ORF">CDA63_11665</name>
</gene>
<evidence type="ECO:0000313" key="1">
    <source>
        <dbReference type="EMBL" id="OWP62868.1"/>
    </source>
</evidence>
<proteinExistence type="predicted"/>
<dbReference type="AlphaFoldDB" id="A0A246FK01"/>
<reference evidence="1 2" key="1">
    <citation type="submission" date="2017-06" db="EMBL/GenBank/DDBJ databases">
        <title>Hymenobacter amundsenii sp. nov. isolated from regoliths in Antarctica.</title>
        <authorList>
            <person name="Sedlacek I."/>
            <person name="Kralova S."/>
            <person name="Pantucek R."/>
            <person name="Svec P."/>
            <person name="Holochova P."/>
            <person name="Stankova E."/>
            <person name="Vrbovska V."/>
            <person name="Busse H.-J."/>
        </authorList>
    </citation>
    <scope>NUCLEOTIDE SEQUENCE [LARGE SCALE GENOMIC DNA]</scope>
    <source>
        <strain evidence="1 2">CCM 8682</strain>
    </source>
</reference>
<organism evidence="1 2">
    <name type="scientific">Hymenobacter amundsenii</name>
    <dbReference type="NCBI Taxonomy" id="2006685"/>
    <lineage>
        <taxon>Bacteria</taxon>
        <taxon>Pseudomonadati</taxon>
        <taxon>Bacteroidota</taxon>
        <taxon>Cytophagia</taxon>
        <taxon>Cytophagales</taxon>
        <taxon>Hymenobacteraceae</taxon>
        <taxon>Hymenobacter</taxon>
    </lineage>
</organism>
<accession>A0A246FK01</accession>
<comment type="caution">
    <text evidence="1">The sequence shown here is derived from an EMBL/GenBank/DDBJ whole genome shotgun (WGS) entry which is preliminary data.</text>
</comment>
<evidence type="ECO:0000313" key="2">
    <source>
        <dbReference type="Proteomes" id="UP000197277"/>
    </source>
</evidence>
<dbReference type="Gene3D" id="1.10.10.60">
    <property type="entry name" value="Homeodomain-like"/>
    <property type="match status" value="1"/>
</dbReference>
<dbReference type="Proteomes" id="UP000197277">
    <property type="component" value="Unassembled WGS sequence"/>
</dbReference>
<keyword evidence="2" id="KW-1185">Reference proteome</keyword>
<dbReference type="EMBL" id="NIRR01000018">
    <property type="protein sequence ID" value="OWP62868.1"/>
    <property type="molecule type" value="Genomic_DNA"/>
</dbReference>
<evidence type="ECO:0008006" key="3">
    <source>
        <dbReference type="Google" id="ProtNLM"/>
    </source>
</evidence>
<name>A0A246FK01_9BACT</name>
<protein>
    <recommendedName>
        <fullName evidence="3">Resolvase HTH domain-containing protein</fullName>
    </recommendedName>
</protein>
<sequence length="97" mass="10653">MVPLSGAVILAELTPKLTPYKEKSPQQVAEGFLSGRARKKQKAEEKGEVYMHGRRALAPELVNEIRQLQSDGLSVRKISAAINVPVGTVHKYMVAKN</sequence>